<dbReference type="GO" id="GO:0004312">
    <property type="term" value="F:fatty acid synthase activity"/>
    <property type="evidence" value="ECO:0007669"/>
    <property type="project" value="TreeGrafter"/>
</dbReference>
<organism evidence="4 5">
    <name type="scientific">Coccomyxa viridis</name>
    <dbReference type="NCBI Taxonomy" id="1274662"/>
    <lineage>
        <taxon>Eukaryota</taxon>
        <taxon>Viridiplantae</taxon>
        <taxon>Chlorophyta</taxon>
        <taxon>core chlorophytes</taxon>
        <taxon>Trebouxiophyceae</taxon>
        <taxon>Trebouxiophyceae incertae sedis</taxon>
        <taxon>Coccomyxaceae</taxon>
        <taxon>Coccomyxa</taxon>
    </lineage>
</organism>
<sequence length="66" mass="7202">MTINVRFGGFCNDVDMFDAMLFRIAESEAIATDPQQRILLEETYACLQSATELLAAHTSAACGKNS</sequence>
<evidence type="ECO:0000256" key="1">
    <source>
        <dbReference type="ARBA" id="ARBA00022450"/>
    </source>
</evidence>
<dbReference type="GO" id="GO:0006633">
    <property type="term" value="P:fatty acid biosynthetic process"/>
    <property type="evidence" value="ECO:0007669"/>
    <property type="project" value="TreeGrafter"/>
</dbReference>
<evidence type="ECO:0000259" key="3">
    <source>
        <dbReference type="Pfam" id="PF00109"/>
    </source>
</evidence>
<evidence type="ECO:0000313" key="4">
    <source>
        <dbReference type="EMBL" id="CAK0754850.1"/>
    </source>
</evidence>
<dbReference type="InterPro" id="IPR014030">
    <property type="entry name" value="Ketoacyl_synth_N"/>
</dbReference>
<feature type="domain" description="Beta-ketoacyl synthase-like N-terminal" evidence="3">
    <location>
        <begin position="3"/>
        <end position="50"/>
    </location>
</feature>
<reference evidence="4 5" key="1">
    <citation type="submission" date="2023-10" db="EMBL/GenBank/DDBJ databases">
        <authorList>
            <person name="Maclean D."/>
            <person name="Macfadyen A."/>
        </authorList>
    </citation>
    <scope>NUCLEOTIDE SEQUENCE [LARGE SCALE GENOMIC DNA]</scope>
</reference>
<keyword evidence="2" id="KW-0597">Phosphoprotein</keyword>
<dbReference type="InterPro" id="IPR016039">
    <property type="entry name" value="Thiolase-like"/>
</dbReference>
<dbReference type="PANTHER" id="PTHR43775:SF37">
    <property type="entry name" value="SI:DKEY-61P9.11"/>
    <property type="match status" value="1"/>
</dbReference>
<name>A0AAV1HYP3_9CHLO</name>
<protein>
    <recommendedName>
        <fullName evidence="3">Beta-ketoacyl synthase-like N-terminal domain-containing protein</fullName>
    </recommendedName>
</protein>
<keyword evidence="1" id="KW-0596">Phosphopantetheine</keyword>
<dbReference type="PANTHER" id="PTHR43775">
    <property type="entry name" value="FATTY ACID SYNTHASE"/>
    <property type="match status" value="1"/>
</dbReference>
<evidence type="ECO:0000313" key="5">
    <source>
        <dbReference type="Proteomes" id="UP001314263"/>
    </source>
</evidence>
<dbReference type="Proteomes" id="UP001314263">
    <property type="component" value="Unassembled WGS sequence"/>
</dbReference>
<dbReference type="InterPro" id="IPR050091">
    <property type="entry name" value="PKS_NRPS_Biosynth_Enz"/>
</dbReference>
<accession>A0AAV1HYP3</accession>
<keyword evidence="5" id="KW-1185">Reference proteome</keyword>
<dbReference type="AlphaFoldDB" id="A0AAV1HYP3"/>
<comment type="caution">
    <text evidence="4">The sequence shown here is derived from an EMBL/GenBank/DDBJ whole genome shotgun (WGS) entry which is preliminary data.</text>
</comment>
<proteinExistence type="predicted"/>
<dbReference type="EMBL" id="CAUYUE010000003">
    <property type="protein sequence ID" value="CAK0754850.1"/>
    <property type="molecule type" value="Genomic_DNA"/>
</dbReference>
<dbReference type="Gene3D" id="3.40.47.10">
    <property type="match status" value="1"/>
</dbReference>
<dbReference type="SUPFAM" id="SSF53901">
    <property type="entry name" value="Thiolase-like"/>
    <property type="match status" value="1"/>
</dbReference>
<evidence type="ECO:0000256" key="2">
    <source>
        <dbReference type="ARBA" id="ARBA00022553"/>
    </source>
</evidence>
<dbReference type="Pfam" id="PF00109">
    <property type="entry name" value="ketoacyl-synt"/>
    <property type="match status" value="1"/>
</dbReference>
<gene>
    <name evidence="4" type="ORF">CVIRNUC_002329</name>
</gene>